<sequence>MRKLFTIILFGLILHSTQAQQAGRFRMGMDLGIAIPDGGGIGGVLYLEPKVNLKDNMSVGIRLGVAGLAKDVTYFDITEDYEGEVSANLSVGGTFDYYFHKDNSNVAPFIGVGYGYFALSSIDIKNGDFDQIDDIGNLEADFKWAPMLRAGVELNKFRMAAEYNFVPNSNLQDTAGNVIGEAVNQYFAFTLGFYVGGGRWRQWKQ</sequence>
<dbReference type="EMBL" id="JBHRZS010000002">
    <property type="protein sequence ID" value="MFC3878746.1"/>
    <property type="molecule type" value="Genomic_DNA"/>
</dbReference>
<feature type="chain" id="PRO_5047224604" evidence="1">
    <location>
        <begin position="22"/>
        <end position="205"/>
    </location>
</feature>
<dbReference type="Gene3D" id="2.40.160.20">
    <property type="match status" value="1"/>
</dbReference>
<accession>A0ABV8APA7</accession>
<reference evidence="3" key="1">
    <citation type="journal article" date="2019" name="Int. J. Syst. Evol. Microbiol.">
        <title>The Global Catalogue of Microorganisms (GCM) 10K type strain sequencing project: providing services to taxonomists for standard genome sequencing and annotation.</title>
        <authorList>
            <consortium name="The Broad Institute Genomics Platform"/>
            <consortium name="The Broad Institute Genome Sequencing Center for Infectious Disease"/>
            <person name="Wu L."/>
            <person name="Ma J."/>
        </authorList>
    </citation>
    <scope>NUCLEOTIDE SEQUENCE [LARGE SCALE GENOMIC DNA]</scope>
    <source>
        <strain evidence="3">CCUG 60523</strain>
    </source>
</reference>
<feature type="signal peptide" evidence="1">
    <location>
        <begin position="1"/>
        <end position="21"/>
    </location>
</feature>
<name>A0ABV8APA7_9BACT</name>
<evidence type="ECO:0000256" key="1">
    <source>
        <dbReference type="SAM" id="SignalP"/>
    </source>
</evidence>
<evidence type="ECO:0000313" key="3">
    <source>
        <dbReference type="Proteomes" id="UP001595805"/>
    </source>
</evidence>
<keyword evidence="3" id="KW-1185">Reference proteome</keyword>
<dbReference type="InterPro" id="IPR011250">
    <property type="entry name" value="OMP/PagP_B-barrel"/>
</dbReference>
<dbReference type="Proteomes" id="UP001595805">
    <property type="component" value="Unassembled WGS sequence"/>
</dbReference>
<organism evidence="2 3">
    <name type="scientific">Algoriphagus namhaensis</name>
    <dbReference type="NCBI Taxonomy" id="915353"/>
    <lineage>
        <taxon>Bacteria</taxon>
        <taxon>Pseudomonadati</taxon>
        <taxon>Bacteroidota</taxon>
        <taxon>Cytophagia</taxon>
        <taxon>Cytophagales</taxon>
        <taxon>Cyclobacteriaceae</taxon>
        <taxon>Algoriphagus</taxon>
    </lineage>
</organism>
<dbReference type="RefSeq" id="WP_377902501.1">
    <property type="nucleotide sequence ID" value="NZ_JBHRZS010000002.1"/>
</dbReference>
<proteinExistence type="predicted"/>
<protein>
    <submittedName>
        <fullName evidence="2">Outer membrane beta-barrel protein</fullName>
    </submittedName>
</protein>
<comment type="caution">
    <text evidence="2">The sequence shown here is derived from an EMBL/GenBank/DDBJ whole genome shotgun (WGS) entry which is preliminary data.</text>
</comment>
<gene>
    <name evidence="2" type="ORF">ACFOSV_01080</name>
</gene>
<evidence type="ECO:0000313" key="2">
    <source>
        <dbReference type="EMBL" id="MFC3878746.1"/>
    </source>
</evidence>
<dbReference type="SUPFAM" id="SSF56925">
    <property type="entry name" value="OMPA-like"/>
    <property type="match status" value="1"/>
</dbReference>
<keyword evidence="1" id="KW-0732">Signal</keyword>